<dbReference type="AlphaFoldDB" id="A0A1H4G7U2"/>
<dbReference type="PANTHER" id="PTHR43358">
    <property type="entry name" value="ALPHA/BETA-HYDROLASE"/>
    <property type="match status" value="1"/>
</dbReference>
<organism evidence="2 3">
    <name type="scientific">Chitinophaga terrae</name>
    <name type="common">ex Kim and Jung 2007</name>
    <dbReference type="NCBI Taxonomy" id="408074"/>
    <lineage>
        <taxon>Bacteria</taxon>
        <taxon>Pseudomonadati</taxon>
        <taxon>Bacteroidota</taxon>
        <taxon>Chitinophagia</taxon>
        <taxon>Chitinophagales</taxon>
        <taxon>Chitinophagaceae</taxon>
        <taxon>Chitinophaga</taxon>
    </lineage>
</organism>
<evidence type="ECO:0000313" key="2">
    <source>
        <dbReference type="EMBL" id="SEB05100.1"/>
    </source>
</evidence>
<reference evidence="3" key="1">
    <citation type="submission" date="2016-10" db="EMBL/GenBank/DDBJ databases">
        <authorList>
            <person name="Varghese N."/>
            <person name="Submissions S."/>
        </authorList>
    </citation>
    <scope>NUCLEOTIDE SEQUENCE [LARGE SCALE GENOMIC DNA]</scope>
    <source>
        <strain evidence="3">DSM 23920</strain>
    </source>
</reference>
<dbReference type="Proteomes" id="UP000199656">
    <property type="component" value="Unassembled WGS sequence"/>
</dbReference>
<sequence length="313" mass="35072">MKRVFKIGFRTLLVLVVLLNIIAAFHAWQFTHFYDEKGRVNKLPEAMSVSEKVRMILFGVHIAKSATTRYPTVAYETVTLQTTDNLKLEGWWIPAANPVGTVVMFHGYNGNKGNMLPEADYFRSQGYNTFLIDFRAHGNSEGLTCSVGYKEAADVAAAYRYADKRSGKPIILWGVSMGAAAILKAVPEYHLSPEKLILESPFATLTDAVKSRMRAVHIPPTPLSQILTFWGGLEQGFWGPGFKPAAYARDIHVPVLYFYGAKDIRVEAHETQAVFSGLGTHDKKLYIFPEAGHQSFCRYDAVTWKQLVGEFLK</sequence>
<dbReference type="EMBL" id="FNRL01000033">
    <property type="protein sequence ID" value="SEB05100.1"/>
    <property type="molecule type" value="Genomic_DNA"/>
</dbReference>
<evidence type="ECO:0000259" key="1">
    <source>
        <dbReference type="Pfam" id="PF12146"/>
    </source>
</evidence>
<dbReference type="OrthoDB" id="9777090at2"/>
<accession>A0A1H4G7U2</accession>
<dbReference type="InterPro" id="IPR052920">
    <property type="entry name" value="DNA-binding_regulatory"/>
</dbReference>
<dbReference type="PANTHER" id="PTHR43358:SF4">
    <property type="entry name" value="ALPHA_BETA HYDROLASE FOLD-1 DOMAIN-CONTAINING PROTEIN"/>
    <property type="match status" value="1"/>
</dbReference>
<dbReference type="Pfam" id="PF12146">
    <property type="entry name" value="Hydrolase_4"/>
    <property type="match status" value="1"/>
</dbReference>
<name>A0A1H4G7U2_9BACT</name>
<dbReference type="STRING" id="408074.SAMN05660909_04983"/>
<gene>
    <name evidence="2" type="ORF">SAMN05660909_04983</name>
</gene>
<dbReference type="InterPro" id="IPR029058">
    <property type="entry name" value="AB_hydrolase_fold"/>
</dbReference>
<dbReference type="InterPro" id="IPR022742">
    <property type="entry name" value="Hydrolase_4"/>
</dbReference>
<dbReference type="SUPFAM" id="SSF53474">
    <property type="entry name" value="alpha/beta-Hydrolases"/>
    <property type="match status" value="1"/>
</dbReference>
<keyword evidence="3" id="KW-1185">Reference proteome</keyword>
<protein>
    <recommendedName>
        <fullName evidence="1">Serine aminopeptidase S33 domain-containing protein</fullName>
    </recommendedName>
</protein>
<evidence type="ECO:0000313" key="3">
    <source>
        <dbReference type="Proteomes" id="UP000199656"/>
    </source>
</evidence>
<dbReference type="RefSeq" id="WP_089765226.1">
    <property type="nucleotide sequence ID" value="NZ_BKAT01000054.1"/>
</dbReference>
<proteinExistence type="predicted"/>
<dbReference type="Gene3D" id="3.40.50.1820">
    <property type="entry name" value="alpha/beta hydrolase"/>
    <property type="match status" value="1"/>
</dbReference>
<feature type="domain" description="Serine aminopeptidase S33" evidence="1">
    <location>
        <begin position="97"/>
        <end position="209"/>
    </location>
</feature>